<feature type="compositionally biased region" description="Basic and acidic residues" evidence="9">
    <location>
        <begin position="412"/>
        <end position="423"/>
    </location>
</feature>
<evidence type="ECO:0000256" key="3">
    <source>
        <dbReference type="ARBA" id="ARBA00022448"/>
    </source>
</evidence>
<feature type="transmembrane region" description="Helical" evidence="10">
    <location>
        <begin position="1211"/>
        <end position="1234"/>
    </location>
</feature>
<feature type="transmembrane region" description="Helical" evidence="10">
    <location>
        <begin position="1178"/>
        <end position="1199"/>
    </location>
</feature>
<feature type="domain" description="ABC transporter" evidence="11">
    <location>
        <begin position="146"/>
        <end position="397"/>
    </location>
</feature>
<name>A0A8H6RMT0_9PEZI</name>
<dbReference type="Pfam" id="PF14510">
    <property type="entry name" value="ABC_trans_N"/>
    <property type="match status" value="1"/>
</dbReference>
<feature type="transmembrane region" description="Helical" evidence="10">
    <location>
        <begin position="1321"/>
        <end position="1342"/>
    </location>
</feature>
<sequence>MVEETEKADSDDAYSIAQSLTREQEEDIIRRHDYLELEDAKELTRLASLAKQQSSASLRNGSIRKEWEELDRYLTLQGLSLEDDVFDPNSDKFDLYKWIRLNTKLTVEGGIKVKRTGLAFRNVNVRGTGPALSIQSTVGSLLSAPMRIGEIWSSRRKVPRHILKDFNGYVRSGELLVVLGRPGAGCSTLLKTLTGETYGLQQDHDSVVHYNGIKQTQMMKEFKGEVIYNQEVDKHFPHLTVGQTLEHAAAMRMPQNRPYQGSRQDAVEHITRVIMAVYGLSHTYNTKVGNDFIRGVSGGERKRVSIAEMALAKSSVAAWDNSTRGLDSATALKFVKALRVNADLDGSAHIVAIYQASQPIYDIFDKVVVLYEGRQIYFGRAKDGKAFFERQGWCCPPRQTTGDFLTSVTNPGERKPRPGYESKVPRTPDEFEAYWRNSPEYTKLQQEIAEYEEEHVEQDELQAFREYKRSTQSKHTRGQSPYTISVLMQIRLNTKRAWQRILGDPPATVAPIVMNVIMALLIGSMYFGKPSDTSTFGNKIAALFFAILICVFSAIAEVNALWEQRPIVEKHKSYAFYHPATEAIAGIVIDVLPKFLLAVAFNLVIYFLSGLRAEAGNFFLYFLITYMATFTMAALFRSIAALTATISEAMTYSGVLLLAVGVYTGFMIPTQYMKDWFGWIRHINPVFYSFEILVSNEFHGREYDCAEFVPNYANMTGNTFICTTQGSVAGELRVSGDAFIDTAFGYTYNHAWRNFGILVAFLVGFLTFYFVIVELNSSTASKAEVLVFRRDRVPDYLKRGGTKKVADVEAGKDNPALSKELSAQKSNGTSHQGFQITPQTDIFTWRNVTYDIEIKGEPRRLLDDIHGYVKPGTLTALMGTSGAGKTTLLDVLAQRTSIGVVTGSMFVNGASLDASFQRKTGYVQQQDLHLDTATVRESLRFSALLRQPQNVSREEKFAYVEQVIKLLNMEEFAEAVVGVPGEGLNVEQRKLLTIGVELAAKPKLLLFLDEPTSGLDSQSAWAICSLLRKLADNGQAVLCTIHQPSATLFAQFDRLLFLRKGGQTVYFGEIGQDYKTLLNYFSRNGAKACGPDENPAEYMLDVIGDETSDWVSTWRNSPEAESLLGEIEEIHGQQRNVNTSPLDEQELKLSQSEFAMPLSFQIAETTKRVFQQYWRMPGYITAKLALGFGSGLFIGFSFYDAKSSLQGMQNILYSVFMVVAVFNNITQQVMPLFVTQRALYEVRERPSKAYSWKAFLIANMIVEVPWQILTGILTWTVYYYPVVGAGQSSERQVLVLLLFITFFVYASVFAHMCIVVMPDALTASTVVVLLFSMMLIFCGVMQPPSELPGFWMFMYRTSPITYLISSVATTMMHQRPIECSASEINVFQPPSGQTCGEYMADYLTTAAGALQNPDATSDCGYCSLRVTDQYLANFGMHYGNRWRDLGIV</sequence>
<feature type="transmembrane region" description="Helical" evidence="10">
    <location>
        <begin position="540"/>
        <end position="562"/>
    </location>
</feature>
<keyword evidence="13" id="KW-1185">Reference proteome</keyword>
<dbReference type="Pfam" id="PF01061">
    <property type="entry name" value="ABC2_membrane"/>
    <property type="match status" value="2"/>
</dbReference>
<dbReference type="Pfam" id="PF06422">
    <property type="entry name" value="PDR_CDR"/>
    <property type="match status" value="1"/>
</dbReference>
<dbReference type="SUPFAM" id="SSF52540">
    <property type="entry name" value="P-loop containing nucleoside triphosphate hydrolases"/>
    <property type="match status" value="2"/>
</dbReference>
<feature type="region of interest" description="Disordered" evidence="9">
    <location>
        <begin position="404"/>
        <end position="423"/>
    </location>
</feature>
<feature type="transmembrane region" description="Helical" evidence="10">
    <location>
        <begin position="583"/>
        <end position="606"/>
    </location>
</feature>
<evidence type="ECO:0000313" key="12">
    <source>
        <dbReference type="EMBL" id="KAF7193847.1"/>
    </source>
</evidence>
<dbReference type="InterPro" id="IPR029481">
    <property type="entry name" value="ABC_trans_N"/>
</dbReference>
<keyword evidence="3" id="KW-0813">Transport</keyword>
<comment type="similarity">
    <text evidence="2">Belongs to the ABC transporter superfamily. ABCG family. PDR (TC 3.A.1.205) subfamily.</text>
</comment>
<accession>A0A8H6RMT0</accession>
<dbReference type="InterPro" id="IPR027417">
    <property type="entry name" value="P-loop_NTPase"/>
</dbReference>
<evidence type="ECO:0000256" key="2">
    <source>
        <dbReference type="ARBA" id="ARBA00006012"/>
    </source>
</evidence>
<dbReference type="CDD" id="cd03233">
    <property type="entry name" value="ABCG_PDR_domain1"/>
    <property type="match status" value="1"/>
</dbReference>
<dbReference type="PROSITE" id="PS00211">
    <property type="entry name" value="ABC_TRANSPORTER_1"/>
    <property type="match status" value="1"/>
</dbReference>
<feature type="transmembrane region" description="Helical" evidence="10">
    <location>
        <begin position="1255"/>
        <end position="1280"/>
    </location>
</feature>
<keyword evidence="8 10" id="KW-0472">Membrane</keyword>
<proteinExistence type="inferred from homology"/>
<dbReference type="InterPro" id="IPR010929">
    <property type="entry name" value="PDR_CDR_ABC"/>
</dbReference>
<feature type="domain" description="ABC transporter" evidence="11">
    <location>
        <begin position="843"/>
        <end position="1086"/>
    </location>
</feature>
<dbReference type="CDD" id="cd03232">
    <property type="entry name" value="ABCG_PDR_domain2"/>
    <property type="match status" value="1"/>
</dbReference>
<evidence type="ECO:0000256" key="10">
    <source>
        <dbReference type="SAM" id="Phobius"/>
    </source>
</evidence>
<dbReference type="EMBL" id="JABCIY010000070">
    <property type="protein sequence ID" value="KAF7193847.1"/>
    <property type="molecule type" value="Genomic_DNA"/>
</dbReference>
<keyword evidence="5" id="KW-0547">Nucleotide-binding</keyword>
<dbReference type="Pfam" id="PF19055">
    <property type="entry name" value="ABC2_membrane_7"/>
    <property type="match status" value="1"/>
</dbReference>
<dbReference type="SMART" id="SM00382">
    <property type="entry name" value="AAA"/>
    <property type="match status" value="2"/>
</dbReference>
<dbReference type="InterPro" id="IPR013525">
    <property type="entry name" value="ABC2_TM"/>
</dbReference>
<evidence type="ECO:0000256" key="4">
    <source>
        <dbReference type="ARBA" id="ARBA00022692"/>
    </source>
</evidence>
<organism evidence="12 13">
    <name type="scientific">Pseudocercospora fuligena</name>
    <dbReference type="NCBI Taxonomy" id="685502"/>
    <lineage>
        <taxon>Eukaryota</taxon>
        <taxon>Fungi</taxon>
        <taxon>Dikarya</taxon>
        <taxon>Ascomycota</taxon>
        <taxon>Pezizomycotina</taxon>
        <taxon>Dothideomycetes</taxon>
        <taxon>Dothideomycetidae</taxon>
        <taxon>Mycosphaerellales</taxon>
        <taxon>Mycosphaerellaceae</taxon>
        <taxon>Pseudocercospora</taxon>
    </lineage>
</organism>
<dbReference type="Gene3D" id="3.40.50.300">
    <property type="entry name" value="P-loop containing nucleotide triphosphate hydrolases"/>
    <property type="match status" value="2"/>
</dbReference>
<dbReference type="Pfam" id="PF00005">
    <property type="entry name" value="ABC_tran"/>
    <property type="match status" value="2"/>
</dbReference>
<dbReference type="GO" id="GO:0140359">
    <property type="term" value="F:ABC-type transporter activity"/>
    <property type="evidence" value="ECO:0007669"/>
    <property type="project" value="InterPro"/>
</dbReference>
<dbReference type="GO" id="GO:0016887">
    <property type="term" value="F:ATP hydrolysis activity"/>
    <property type="evidence" value="ECO:0007669"/>
    <property type="project" value="InterPro"/>
</dbReference>
<dbReference type="InterPro" id="IPR034003">
    <property type="entry name" value="ABCG_PDR_2"/>
</dbReference>
<evidence type="ECO:0000256" key="6">
    <source>
        <dbReference type="ARBA" id="ARBA00022840"/>
    </source>
</evidence>
<reference evidence="12" key="1">
    <citation type="submission" date="2020-04" db="EMBL/GenBank/DDBJ databases">
        <title>Draft genome resource of the tomato pathogen Pseudocercospora fuligena.</title>
        <authorList>
            <person name="Zaccaron A."/>
        </authorList>
    </citation>
    <scope>NUCLEOTIDE SEQUENCE</scope>
    <source>
        <strain evidence="12">PF001</strain>
    </source>
</reference>
<keyword evidence="4 10" id="KW-0812">Transmembrane</keyword>
<evidence type="ECO:0000256" key="1">
    <source>
        <dbReference type="ARBA" id="ARBA00004141"/>
    </source>
</evidence>
<comment type="caution">
    <text evidence="12">The sequence shown here is derived from an EMBL/GenBank/DDBJ whole genome shotgun (WGS) entry which is preliminary data.</text>
</comment>
<evidence type="ECO:0000256" key="5">
    <source>
        <dbReference type="ARBA" id="ARBA00022741"/>
    </source>
</evidence>
<gene>
    <name evidence="12" type="ORF">HII31_04737</name>
</gene>
<feature type="transmembrane region" description="Helical" evidence="10">
    <location>
        <begin position="618"/>
        <end position="637"/>
    </location>
</feature>
<dbReference type="PROSITE" id="PS50893">
    <property type="entry name" value="ABC_TRANSPORTER_2"/>
    <property type="match status" value="2"/>
</dbReference>
<evidence type="ECO:0000256" key="9">
    <source>
        <dbReference type="SAM" id="MobiDB-lite"/>
    </source>
</evidence>
<dbReference type="InterPro" id="IPR043926">
    <property type="entry name" value="ABCG_dom"/>
</dbReference>
<evidence type="ECO:0000259" key="11">
    <source>
        <dbReference type="PROSITE" id="PS50893"/>
    </source>
</evidence>
<evidence type="ECO:0000256" key="8">
    <source>
        <dbReference type="ARBA" id="ARBA00023136"/>
    </source>
</evidence>
<feature type="transmembrane region" description="Helical" evidence="10">
    <location>
        <begin position="1292"/>
        <end position="1314"/>
    </location>
</feature>
<dbReference type="InterPro" id="IPR034001">
    <property type="entry name" value="ABCG_PDR_1"/>
</dbReference>
<dbReference type="PANTHER" id="PTHR19241">
    <property type="entry name" value="ATP-BINDING CASSETTE TRANSPORTER"/>
    <property type="match status" value="1"/>
</dbReference>
<dbReference type="GO" id="GO:0016020">
    <property type="term" value="C:membrane"/>
    <property type="evidence" value="ECO:0007669"/>
    <property type="project" value="UniProtKB-SubCell"/>
</dbReference>
<dbReference type="InterPro" id="IPR003439">
    <property type="entry name" value="ABC_transporter-like_ATP-bd"/>
</dbReference>
<keyword evidence="6" id="KW-0067">ATP-binding</keyword>
<feature type="transmembrane region" description="Helical" evidence="10">
    <location>
        <begin position="509"/>
        <end position="528"/>
    </location>
</feature>
<dbReference type="InterPro" id="IPR017871">
    <property type="entry name" value="ABC_transporter-like_CS"/>
</dbReference>
<dbReference type="InterPro" id="IPR003593">
    <property type="entry name" value="AAA+_ATPase"/>
</dbReference>
<evidence type="ECO:0000256" key="7">
    <source>
        <dbReference type="ARBA" id="ARBA00022989"/>
    </source>
</evidence>
<dbReference type="FunFam" id="3.40.50.300:FF:000054">
    <property type="entry name" value="ABC multidrug transporter atrF"/>
    <property type="match status" value="1"/>
</dbReference>
<feature type="transmembrane region" description="Helical" evidence="10">
    <location>
        <begin position="649"/>
        <end position="668"/>
    </location>
</feature>
<comment type="subcellular location">
    <subcellularLocation>
        <location evidence="1">Membrane</location>
        <topology evidence="1">Multi-pass membrane protein</topology>
    </subcellularLocation>
</comment>
<keyword evidence="7 10" id="KW-1133">Transmembrane helix</keyword>
<feature type="transmembrane region" description="Helical" evidence="10">
    <location>
        <begin position="751"/>
        <end position="772"/>
    </location>
</feature>
<dbReference type="GO" id="GO:0005524">
    <property type="term" value="F:ATP binding"/>
    <property type="evidence" value="ECO:0007669"/>
    <property type="project" value="UniProtKB-KW"/>
</dbReference>
<dbReference type="OrthoDB" id="245989at2759"/>
<evidence type="ECO:0000313" key="13">
    <source>
        <dbReference type="Proteomes" id="UP000660729"/>
    </source>
</evidence>
<dbReference type="Proteomes" id="UP000660729">
    <property type="component" value="Unassembled WGS sequence"/>
</dbReference>
<protein>
    <submittedName>
        <fullName evidence="12">ABC multidrug transporter atrI</fullName>
    </submittedName>
</protein>